<feature type="region of interest" description="Disordered" evidence="3">
    <location>
        <begin position="237"/>
        <end position="275"/>
    </location>
</feature>
<dbReference type="GO" id="GO:0006412">
    <property type="term" value="P:translation"/>
    <property type="evidence" value="ECO:0007669"/>
    <property type="project" value="InterPro"/>
</dbReference>
<evidence type="ECO:0000313" key="5">
    <source>
        <dbReference type="EMBL" id="EDS44897.1"/>
    </source>
</evidence>
<keyword evidence="2 5" id="KW-0689">Ribosomal protein</keyword>
<dbReference type="EMBL" id="DS231901">
    <property type="protein sequence ID" value="EDS44897.1"/>
    <property type="molecule type" value="Genomic_DNA"/>
</dbReference>
<dbReference type="InterPro" id="IPR000851">
    <property type="entry name" value="Ribosomal_uS5"/>
</dbReference>
<dbReference type="OrthoDB" id="10253125at2759"/>
<dbReference type="eggNOG" id="KOG0877">
    <property type="taxonomic scope" value="Eukaryota"/>
</dbReference>
<dbReference type="VEuPathDB" id="VectorBase:CPIJ005053"/>
<reference evidence="6" key="2">
    <citation type="submission" date="2020-05" db="UniProtKB">
        <authorList>
            <consortium name="EnsemblMetazoa"/>
        </authorList>
    </citation>
    <scope>IDENTIFICATION</scope>
    <source>
        <strain evidence="6">JHB</strain>
    </source>
</reference>
<keyword evidence="7" id="KW-1185">Reference proteome</keyword>
<dbReference type="Pfam" id="PF00333">
    <property type="entry name" value="Ribosomal_S5"/>
    <property type="match status" value="1"/>
</dbReference>
<dbReference type="VEuPathDB" id="VectorBase:CQUJHB003300"/>
<evidence type="ECO:0000259" key="4">
    <source>
        <dbReference type="PROSITE" id="PS50881"/>
    </source>
</evidence>
<dbReference type="GO" id="GO:0003735">
    <property type="term" value="F:structural constituent of ribosome"/>
    <property type="evidence" value="ECO:0007669"/>
    <property type="project" value="UniProtKB-UniRule"/>
</dbReference>
<dbReference type="HOGENOM" id="CLU_980917_0_0_1"/>
<dbReference type="PANTHER" id="PTHR13718">
    <property type="entry name" value="RIBOSOMAL S SUBUNIT"/>
    <property type="match status" value="1"/>
</dbReference>
<dbReference type="FunFam" id="3.30.160.20:FF:000133">
    <property type="entry name" value="40S ribosomal protein S2"/>
    <property type="match status" value="1"/>
</dbReference>
<evidence type="ECO:0000313" key="6">
    <source>
        <dbReference type="EnsemblMetazoa" id="CPIJ005053-PA"/>
    </source>
</evidence>
<keyword evidence="2" id="KW-0687">Ribonucleoprotein</keyword>
<dbReference type="STRING" id="7176.B0WDW0"/>
<dbReference type="GO" id="GO:0022627">
    <property type="term" value="C:cytosolic small ribosomal subunit"/>
    <property type="evidence" value="ECO:0007669"/>
    <property type="project" value="TreeGrafter"/>
</dbReference>
<evidence type="ECO:0000313" key="7">
    <source>
        <dbReference type="Proteomes" id="UP000002320"/>
    </source>
</evidence>
<dbReference type="Proteomes" id="UP000002320">
    <property type="component" value="Unassembled WGS sequence"/>
</dbReference>
<reference evidence="5" key="1">
    <citation type="submission" date="2007-03" db="EMBL/GenBank/DDBJ databases">
        <title>Annotation of Culex pipiens quinquefasciatus.</title>
        <authorList>
            <consortium name="The Broad Institute Genome Sequencing Platform"/>
            <person name="Atkinson P.W."/>
            <person name="Hemingway J."/>
            <person name="Christensen B.M."/>
            <person name="Higgs S."/>
            <person name="Kodira C."/>
            <person name="Hannick L."/>
            <person name="Megy K."/>
            <person name="O'Leary S."/>
            <person name="Pearson M."/>
            <person name="Haas B.J."/>
            <person name="Mauceli E."/>
            <person name="Wortman J.R."/>
            <person name="Lee N.H."/>
            <person name="Guigo R."/>
            <person name="Stanke M."/>
            <person name="Alvarado L."/>
            <person name="Amedeo P."/>
            <person name="Antoine C.H."/>
            <person name="Arensburger P."/>
            <person name="Bidwell S.L."/>
            <person name="Crawford M."/>
            <person name="Camaro F."/>
            <person name="Devon K."/>
            <person name="Engels R."/>
            <person name="Hammond M."/>
            <person name="Howarth C."/>
            <person name="Koehrsen M."/>
            <person name="Lawson D."/>
            <person name="Montgomery P."/>
            <person name="Nene V."/>
            <person name="Nusbaum C."/>
            <person name="Puiu D."/>
            <person name="Romero-Severson J."/>
            <person name="Severson D.W."/>
            <person name="Shumway M."/>
            <person name="Sisk P."/>
            <person name="Stolte C."/>
            <person name="Zeng Q."/>
            <person name="Eisenstadt E."/>
            <person name="Fraser-Liggett C."/>
            <person name="Strausberg R."/>
            <person name="Galagan J."/>
            <person name="Birren B."/>
            <person name="Collins F.H."/>
        </authorList>
    </citation>
    <scope>NUCLEOTIDE SEQUENCE [LARGE SCALE GENOMIC DNA]</scope>
    <source>
        <strain evidence="5">JHB</strain>
    </source>
</reference>
<accession>B0WDW0</accession>
<protein>
    <recommendedName>
        <fullName evidence="1">40S ribosomal protein S2</fullName>
    </recommendedName>
</protein>
<name>B0WDW0_CULQU</name>
<evidence type="ECO:0000256" key="1">
    <source>
        <dbReference type="ARBA" id="ARBA00035407"/>
    </source>
</evidence>
<dbReference type="VEuPathDB" id="VectorBase:CQUJHB002424"/>
<dbReference type="AlphaFoldDB" id="B0WDW0"/>
<evidence type="ECO:0000256" key="3">
    <source>
        <dbReference type="SAM" id="MobiDB-lite"/>
    </source>
</evidence>
<dbReference type="InterPro" id="IPR014721">
    <property type="entry name" value="Ribsml_uS5_D2-typ_fold_subgr"/>
</dbReference>
<feature type="domain" description="S5 DRBM" evidence="4">
    <location>
        <begin position="1"/>
        <end position="62"/>
    </location>
</feature>
<proteinExistence type="predicted"/>
<organism>
    <name type="scientific">Culex quinquefasciatus</name>
    <name type="common">Southern house mosquito</name>
    <name type="synonym">Culex pungens</name>
    <dbReference type="NCBI Taxonomy" id="7176"/>
    <lineage>
        <taxon>Eukaryota</taxon>
        <taxon>Metazoa</taxon>
        <taxon>Ecdysozoa</taxon>
        <taxon>Arthropoda</taxon>
        <taxon>Hexapoda</taxon>
        <taxon>Insecta</taxon>
        <taxon>Pterygota</taxon>
        <taxon>Neoptera</taxon>
        <taxon>Endopterygota</taxon>
        <taxon>Diptera</taxon>
        <taxon>Nematocera</taxon>
        <taxon>Culicoidea</taxon>
        <taxon>Culicidae</taxon>
        <taxon>Culicinae</taxon>
        <taxon>Culicini</taxon>
        <taxon>Culex</taxon>
        <taxon>Culex</taxon>
    </lineage>
</organism>
<dbReference type="KEGG" id="cqu:CpipJ_CPIJ005053"/>
<dbReference type="GO" id="GO:0003723">
    <property type="term" value="F:RNA binding"/>
    <property type="evidence" value="ECO:0007669"/>
    <property type="project" value="InterPro"/>
</dbReference>
<dbReference type="InterPro" id="IPR013810">
    <property type="entry name" value="Ribosomal_uS5_N"/>
</dbReference>
<sequence length="284" mass="30317">MTNVLKMPVQRQTRAGQRTRFKTFVAIGDTNGHICLGVKCSKEVATAIRSAIILAKLAVKPVRRGYWGNKIGKPHTVLCKIFGKCGSVLVCLNPVLRGTAIGRPRSRRSLPRWPVSRIASESRNSPAIPIIAPAAETGGTCHPIFTFPTMIDTDSTARNCTVSSANTFTDPTAGGDSGDLFQADGLLVEATPLKSILEVKVGGQPPGLLAVHESAQGTFQLVARRWKSTRSTTRARCTGHSTSIRVAPPPTSRTREGPTLPGYGTDPISGPSARPLLVTYSPVR</sequence>
<dbReference type="Gene3D" id="3.30.230.10">
    <property type="match status" value="1"/>
</dbReference>
<dbReference type="EnsemblMetazoa" id="CPIJ005053-RA">
    <property type="protein sequence ID" value="CPIJ005053-PA"/>
    <property type="gene ID" value="CPIJ005053"/>
</dbReference>
<dbReference type="PANTHER" id="PTHR13718:SF4">
    <property type="entry name" value="40S RIBOSOMAL PROTEIN S2"/>
    <property type="match status" value="1"/>
</dbReference>
<evidence type="ECO:0000256" key="2">
    <source>
        <dbReference type="PROSITE-ProRule" id="PRU00268"/>
    </source>
</evidence>
<dbReference type="PROSITE" id="PS50881">
    <property type="entry name" value="S5_DSRBD"/>
    <property type="match status" value="1"/>
</dbReference>
<dbReference type="Gene3D" id="3.30.160.20">
    <property type="match status" value="1"/>
</dbReference>
<dbReference type="InParanoid" id="B0WDW0"/>
<gene>
    <name evidence="6" type="primary">6036919</name>
    <name evidence="5" type="ORF">CpipJ_CPIJ005053</name>
</gene>
<dbReference type="SUPFAM" id="SSF54768">
    <property type="entry name" value="dsRNA-binding domain-like"/>
    <property type="match status" value="1"/>
</dbReference>